<dbReference type="Proteomes" id="UP000328092">
    <property type="component" value="Unassembled WGS sequence"/>
</dbReference>
<dbReference type="EMBL" id="CAADFC020000014">
    <property type="protein sequence ID" value="VIO72191.1"/>
    <property type="molecule type" value="Genomic_DNA"/>
</dbReference>
<feature type="domain" description="Polymerase nucleotidyl transferase" evidence="2">
    <location>
        <begin position="18"/>
        <end position="59"/>
    </location>
</feature>
<dbReference type="Pfam" id="PF01909">
    <property type="entry name" value="NTP_transf_2"/>
    <property type="match status" value="1"/>
</dbReference>
<gene>
    <name evidence="3" type="ORF">CI1B_38350</name>
</gene>
<keyword evidence="1" id="KW-1133">Transmembrane helix</keyword>
<dbReference type="InterPro" id="IPR002934">
    <property type="entry name" value="Polymerase_NTP_transf_dom"/>
</dbReference>
<feature type="transmembrane region" description="Helical" evidence="1">
    <location>
        <begin position="6"/>
        <end position="25"/>
    </location>
</feature>
<comment type="caution">
    <text evidence="3">The sequence shown here is derived from an EMBL/GenBank/DDBJ whole genome shotgun (WGS) entry which is preliminary data.</text>
</comment>
<keyword evidence="1" id="KW-0472">Membrane</keyword>
<protein>
    <recommendedName>
        <fullName evidence="2">Polymerase nucleotidyl transferase domain-containing protein</fullName>
    </recommendedName>
</protein>
<dbReference type="AlphaFoldDB" id="A0A508TCU1"/>
<proteinExistence type="predicted"/>
<accession>A0A508TCU1</accession>
<dbReference type="Gene3D" id="3.30.460.10">
    <property type="entry name" value="Beta Polymerase, domain 2"/>
    <property type="match status" value="1"/>
</dbReference>
<reference evidence="3" key="1">
    <citation type="submission" date="2019-02" db="EMBL/GenBank/DDBJ databases">
        <authorList>
            <person name="Pothier F.J."/>
        </authorList>
    </citation>
    <scope>NUCLEOTIDE SEQUENCE</scope>
    <source>
        <strain evidence="3">CI-1B</strain>
    </source>
</reference>
<evidence type="ECO:0000313" key="3">
    <source>
        <dbReference type="EMBL" id="VIO72191.1"/>
    </source>
</evidence>
<dbReference type="OrthoDB" id="5176171at2"/>
<dbReference type="CDD" id="cd05403">
    <property type="entry name" value="NT_KNTase_like"/>
    <property type="match status" value="1"/>
</dbReference>
<dbReference type="RefSeq" id="WP_139861117.1">
    <property type="nucleotide sequence ID" value="NZ_CAADFC020000014.1"/>
</dbReference>
<evidence type="ECO:0000313" key="4">
    <source>
        <dbReference type="Proteomes" id="UP000328092"/>
    </source>
</evidence>
<evidence type="ECO:0000256" key="1">
    <source>
        <dbReference type="SAM" id="Phobius"/>
    </source>
</evidence>
<sequence length="286" mass="30733">MSDDPLLARIIPVLAGVPGVAAIVLGGSRARGTAHAASDHDIGLYYADAARLDTDRLREAVTALVDGSAAQVTPLGEWGPWIVGGAWLTIDGRKVDLLYRSIDRVGAVIDACRNGDVTMHYQPGHPHGFCSAIWMGEVALCKPLHDPAGRIAALKAKTQPYPHALRDSLIRRFQWEILFRIENAELALPRGDGTHIAGCAYRALACLGQVLFALNGQYLINEKGALSAAASFPVTIGGLMERVADIWRLIGSGERAAALQTLRSLERTLGQMSPKASAYCKMRYIA</sequence>
<evidence type="ECO:0000259" key="2">
    <source>
        <dbReference type="Pfam" id="PF01909"/>
    </source>
</evidence>
<organism evidence="3 4">
    <name type="scientific">Bradyrhizobium ivorense</name>
    <dbReference type="NCBI Taxonomy" id="2511166"/>
    <lineage>
        <taxon>Bacteria</taxon>
        <taxon>Pseudomonadati</taxon>
        <taxon>Pseudomonadota</taxon>
        <taxon>Alphaproteobacteria</taxon>
        <taxon>Hyphomicrobiales</taxon>
        <taxon>Nitrobacteraceae</taxon>
        <taxon>Bradyrhizobium</taxon>
    </lineage>
</organism>
<name>A0A508TCU1_9BRAD</name>
<keyword evidence="4" id="KW-1185">Reference proteome</keyword>
<keyword evidence="1" id="KW-0812">Transmembrane</keyword>
<dbReference type="GO" id="GO:0016779">
    <property type="term" value="F:nucleotidyltransferase activity"/>
    <property type="evidence" value="ECO:0007669"/>
    <property type="project" value="InterPro"/>
</dbReference>
<dbReference type="InterPro" id="IPR043519">
    <property type="entry name" value="NT_sf"/>
</dbReference>
<dbReference type="SUPFAM" id="SSF81301">
    <property type="entry name" value="Nucleotidyltransferase"/>
    <property type="match status" value="1"/>
</dbReference>